<evidence type="ECO:0000313" key="2">
    <source>
        <dbReference type="Proteomes" id="UP000289738"/>
    </source>
</evidence>
<comment type="caution">
    <text evidence="1">The sequence shown here is derived from an EMBL/GenBank/DDBJ whole genome shotgun (WGS) entry which is preliminary data.</text>
</comment>
<dbReference type="AlphaFoldDB" id="A0A445BAF5"/>
<name>A0A445BAF5_ARAHY</name>
<sequence>MKGVENKREGKKQSVDGCVFVLMFIYFHKTKFPRLFVPDTLPAPWVAHWTRKMIIVWISSETTQSLGLLYRK</sequence>
<dbReference type="Proteomes" id="UP000289738">
    <property type="component" value="Chromosome A10"/>
</dbReference>
<keyword evidence="2" id="KW-1185">Reference proteome</keyword>
<evidence type="ECO:0000313" key="1">
    <source>
        <dbReference type="EMBL" id="RYR35629.1"/>
    </source>
</evidence>
<proteinExistence type="predicted"/>
<organism evidence="1 2">
    <name type="scientific">Arachis hypogaea</name>
    <name type="common">Peanut</name>
    <dbReference type="NCBI Taxonomy" id="3818"/>
    <lineage>
        <taxon>Eukaryota</taxon>
        <taxon>Viridiplantae</taxon>
        <taxon>Streptophyta</taxon>
        <taxon>Embryophyta</taxon>
        <taxon>Tracheophyta</taxon>
        <taxon>Spermatophyta</taxon>
        <taxon>Magnoliopsida</taxon>
        <taxon>eudicotyledons</taxon>
        <taxon>Gunneridae</taxon>
        <taxon>Pentapetalae</taxon>
        <taxon>rosids</taxon>
        <taxon>fabids</taxon>
        <taxon>Fabales</taxon>
        <taxon>Fabaceae</taxon>
        <taxon>Papilionoideae</taxon>
        <taxon>50 kb inversion clade</taxon>
        <taxon>dalbergioids sensu lato</taxon>
        <taxon>Dalbergieae</taxon>
        <taxon>Pterocarpus clade</taxon>
        <taxon>Arachis</taxon>
    </lineage>
</organism>
<accession>A0A445BAF5</accession>
<reference evidence="1 2" key="1">
    <citation type="submission" date="2019-01" db="EMBL/GenBank/DDBJ databases">
        <title>Sequencing of cultivated peanut Arachis hypogaea provides insights into genome evolution and oil improvement.</title>
        <authorList>
            <person name="Chen X."/>
        </authorList>
    </citation>
    <scope>NUCLEOTIDE SEQUENCE [LARGE SCALE GENOMIC DNA]</scope>
    <source>
        <strain evidence="2">cv. Fuhuasheng</strain>
        <tissue evidence="1">Leaves</tissue>
    </source>
</reference>
<gene>
    <name evidence="1" type="ORF">Ahy_A10g050762</name>
</gene>
<dbReference type="EMBL" id="SDMP01000010">
    <property type="protein sequence ID" value="RYR35629.1"/>
    <property type="molecule type" value="Genomic_DNA"/>
</dbReference>
<protein>
    <submittedName>
        <fullName evidence="1">Uncharacterized protein</fullName>
    </submittedName>
</protein>